<name>A0A2G2VAN2_CAPBA</name>
<evidence type="ECO:0000313" key="2">
    <source>
        <dbReference type="Proteomes" id="UP000224567"/>
    </source>
</evidence>
<proteinExistence type="predicted"/>
<sequence>MVFDNGVTAKVNLLERSYYYKKFDLVKMTCEHAMEALQAKYGDDVGYGNSIYKYPSPIYKAETYLLAFSKSINVVPPEAEWTVP</sequence>
<dbReference type="Proteomes" id="UP000224567">
    <property type="component" value="Unassembled WGS sequence"/>
</dbReference>
<dbReference type="EMBL" id="MLFT02000059">
    <property type="protein sequence ID" value="PHT30043.1"/>
    <property type="molecule type" value="Genomic_DNA"/>
</dbReference>
<keyword evidence="2" id="KW-1185">Reference proteome</keyword>
<reference evidence="1 2" key="1">
    <citation type="journal article" date="2017" name="Genome Biol.">
        <title>New reference genome sequences of hot pepper reveal the massive evolution of plant disease-resistance genes by retroduplication.</title>
        <authorList>
            <person name="Kim S."/>
            <person name="Park J."/>
            <person name="Yeom S.I."/>
            <person name="Kim Y.M."/>
            <person name="Seo E."/>
            <person name="Kim K.T."/>
            <person name="Kim M.S."/>
            <person name="Lee J.M."/>
            <person name="Cheong K."/>
            <person name="Shin H.S."/>
            <person name="Kim S.B."/>
            <person name="Han K."/>
            <person name="Lee J."/>
            <person name="Park M."/>
            <person name="Lee H.A."/>
            <person name="Lee H.Y."/>
            <person name="Lee Y."/>
            <person name="Oh S."/>
            <person name="Lee J.H."/>
            <person name="Choi E."/>
            <person name="Choi E."/>
            <person name="Lee S.E."/>
            <person name="Jeon J."/>
            <person name="Kim H."/>
            <person name="Choi G."/>
            <person name="Song H."/>
            <person name="Lee J."/>
            <person name="Lee S.C."/>
            <person name="Kwon J.K."/>
            <person name="Lee H.Y."/>
            <person name="Koo N."/>
            <person name="Hong Y."/>
            <person name="Kim R.W."/>
            <person name="Kang W.H."/>
            <person name="Huh J.H."/>
            <person name="Kang B.C."/>
            <person name="Yang T.J."/>
            <person name="Lee Y.H."/>
            <person name="Bennetzen J.L."/>
            <person name="Choi D."/>
        </authorList>
    </citation>
    <scope>NUCLEOTIDE SEQUENCE [LARGE SCALE GENOMIC DNA]</scope>
    <source>
        <strain evidence="2">cv. PBC81</strain>
    </source>
</reference>
<dbReference type="OrthoDB" id="1305035at2759"/>
<dbReference type="AlphaFoldDB" id="A0A2G2VAN2"/>
<reference evidence="2" key="2">
    <citation type="journal article" date="2017" name="J. Anim. Genet.">
        <title>Multiple reference genome sequences of hot pepper reveal the massive evolution of plant disease resistance genes by retroduplication.</title>
        <authorList>
            <person name="Kim S."/>
            <person name="Park J."/>
            <person name="Yeom S.-I."/>
            <person name="Kim Y.-M."/>
            <person name="Seo E."/>
            <person name="Kim K.-T."/>
            <person name="Kim M.-S."/>
            <person name="Lee J.M."/>
            <person name="Cheong K."/>
            <person name="Shin H.-S."/>
            <person name="Kim S.-B."/>
            <person name="Han K."/>
            <person name="Lee J."/>
            <person name="Park M."/>
            <person name="Lee H.-A."/>
            <person name="Lee H.-Y."/>
            <person name="Lee Y."/>
            <person name="Oh S."/>
            <person name="Lee J.H."/>
            <person name="Choi E."/>
            <person name="Choi E."/>
            <person name="Lee S.E."/>
            <person name="Jeon J."/>
            <person name="Kim H."/>
            <person name="Choi G."/>
            <person name="Song H."/>
            <person name="Lee J."/>
            <person name="Lee S.-C."/>
            <person name="Kwon J.-K."/>
            <person name="Lee H.-Y."/>
            <person name="Koo N."/>
            <person name="Hong Y."/>
            <person name="Kim R.W."/>
            <person name="Kang W.-H."/>
            <person name="Huh J.H."/>
            <person name="Kang B.-C."/>
            <person name="Yang T.-J."/>
            <person name="Lee Y.-H."/>
            <person name="Bennetzen J.L."/>
            <person name="Choi D."/>
        </authorList>
    </citation>
    <scope>NUCLEOTIDE SEQUENCE [LARGE SCALE GENOMIC DNA]</scope>
    <source>
        <strain evidence="2">cv. PBC81</strain>
    </source>
</reference>
<comment type="caution">
    <text evidence="1">The sequence shown here is derived from an EMBL/GenBank/DDBJ whole genome shotgun (WGS) entry which is preliminary data.</text>
</comment>
<accession>A0A2G2VAN2</accession>
<evidence type="ECO:0000313" key="1">
    <source>
        <dbReference type="EMBL" id="PHT30043.1"/>
    </source>
</evidence>
<protein>
    <submittedName>
        <fullName evidence="1">Uncharacterized protein</fullName>
    </submittedName>
</protein>
<organism evidence="1 2">
    <name type="scientific">Capsicum baccatum</name>
    <name type="common">Peruvian pepper</name>
    <dbReference type="NCBI Taxonomy" id="33114"/>
    <lineage>
        <taxon>Eukaryota</taxon>
        <taxon>Viridiplantae</taxon>
        <taxon>Streptophyta</taxon>
        <taxon>Embryophyta</taxon>
        <taxon>Tracheophyta</taxon>
        <taxon>Spermatophyta</taxon>
        <taxon>Magnoliopsida</taxon>
        <taxon>eudicotyledons</taxon>
        <taxon>Gunneridae</taxon>
        <taxon>Pentapetalae</taxon>
        <taxon>asterids</taxon>
        <taxon>lamiids</taxon>
        <taxon>Solanales</taxon>
        <taxon>Solanaceae</taxon>
        <taxon>Solanoideae</taxon>
        <taxon>Capsiceae</taxon>
        <taxon>Capsicum</taxon>
    </lineage>
</organism>
<gene>
    <name evidence="1" type="ORF">CQW23_30348</name>
</gene>